<feature type="repeat" description="TPR" evidence="3">
    <location>
        <begin position="534"/>
        <end position="567"/>
    </location>
</feature>
<evidence type="ECO:0000256" key="3">
    <source>
        <dbReference type="PROSITE-ProRule" id="PRU00339"/>
    </source>
</evidence>
<dbReference type="EMBL" id="CAJOBE010000523">
    <property type="protein sequence ID" value="CAF3654118.1"/>
    <property type="molecule type" value="Genomic_DNA"/>
</dbReference>
<dbReference type="PROSITE" id="PS51996">
    <property type="entry name" value="TR_MART"/>
    <property type="match status" value="1"/>
</dbReference>
<dbReference type="PANTHER" id="PTHR45641">
    <property type="entry name" value="TETRATRICOPEPTIDE REPEAT PROTEIN (AFU_ORTHOLOGUE AFUA_6G03870)"/>
    <property type="match status" value="1"/>
</dbReference>
<dbReference type="SUPFAM" id="SSF48452">
    <property type="entry name" value="TPR-like"/>
    <property type="match status" value="1"/>
</dbReference>
<dbReference type="AlphaFoldDB" id="A0A818R9R7"/>
<evidence type="ECO:0000313" key="5">
    <source>
        <dbReference type="Proteomes" id="UP000663874"/>
    </source>
</evidence>
<dbReference type="Pfam" id="PF13424">
    <property type="entry name" value="TPR_12"/>
    <property type="match status" value="2"/>
</dbReference>
<evidence type="ECO:0000256" key="2">
    <source>
        <dbReference type="ARBA" id="ARBA00022803"/>
    </source>
</evidence>
<dbReference type="SUPFAM" id="SSF56399">
    <property type="entry name" value="ADP-ribosylation"/>
    <property type="match status" value="1"/>
</dbReference>
<dbReference type="PROSITE" id="PS50005">
    <property type="entry name" value="TPR"/>
    <property type="match status" value="4"/>
</dbReference>
<feature type="repeat" description="TPR" evidence="3">
    <location>
        <begin position="492"/>
        <end position="525"/>
    </location>
</feature>
<evidence type="ECO:0000313" key="4">
    <source>
        <dbReference type="EMBL" id="CAF3654118.1"/>
    </source>
</evidence>
<accession>A0A818R9R7</accession>
<evidence type="ECO:0000256" key="1">
    <source>
        <dbReference type="ARBA" id="ARBA00022737"/>
    </source>
</evidence>
<comment type="caution">
    <text evidence="4">The sequence shown here is derived from an EMBL/GenBank/DDBJ whole genome shotgun (WGS) entry which is preliminary data.</text>
</comment>
<organism evidence="4 5">
    <name type="scientific">Rotaria sordida</name>
    <dbReference type="NCBI Taxonomy" id="392033"/>
    <lineage>
        <taxon>Eukaryota</taxon>
        <taxon>Metazoa</taxon>
        <taxon>Spiralia</taxon>
        <taxon>Gnathifera</taxon>
        <taxon>Rotifera</taxon>
        <taxon>Eurotatoria</taxon>
        <taxon>Bdelloidea</taxon>
        <taxon>Philodinida</taxon>
        <taxon>Philodinidae</taxon>
        <taxon>Rotaria</taxon>
    </lineage>
</organism>
<dbReference type="InterPro" id="IPR019734">
    <property type="entry name" value="TPR_rpt"/>
</dbReference>
<feature type="repeat" description="TPR" evidence="3">
    <location>
        <begin position="576"/>
        <end position="609"/>
    </location>
</feature>
<keyword evidence="1" id="KW-0677">Repeat</keyword>
<dbReference type="SMART" id="SM00028">
    <property type="entry name" value="TPR"/>
    <property type="match status" value="5"/>
</dbReference>
<dbReference type="Gene3D" id="3.90.176.10">
    <property type="entry name" value="Toxin ADP-ribosyltransferase, Chain A, domain 1"/>
    <property type="match status" value="1"/>
</dbReference>
<reference evidence="4" key="1">
    <citation type="submission" date="2021-02" db="EMBL/GenBank/DDBJ databases">
        <authorList>
            <person name="Nowell W R."/>
        </authorList>
    </citation>
    <scope>NUCLEOTIDE SEQUENCE</scope>
</reference>
<dbReference type="PANTHER" id="PTHR45641:SF1">
    <property type="entry name" value="AAA+ ATPASE DOMAIN-CONTAINING PROTEIN"/>
    <property type="match status" value="1"/>
</dbReference>
<sequence length="630" mass="72102">MSKQKPATTVTSGAAAMPTTTMNNSAAAVLPRPMRRVLQNFLLVWLDANLDESKKDFKKSLRHLRRVVASITTFTDAQECVNFLSEIKREKVFMIVSGSLGQHVIPDIEAWPQLESVYVFCRDQVAHEQWASKISKALQIDRENCDRAMISISFNGIDPLFMYTQLLKETLLDIEDDDAKSIKELAEYCRLQDDIDESKIRKIEKEYRDHTPIWWYTAPYFIYSMLNRGLRLMDVDIIIKMGFFIRHLHQYIEKLYNEQQQSSAKATAPFTVFRGQGFSVENFDKMKQTKGGLMSFNNFLSTSENRQVSVKFAREGASKNPSMIGILFIMTIDPAICFKSSIPYVDVSKDGYFKGNEAEILFTTHTIFRIVQIKQMEDDHTHTLWEVKLTLVGNDNHELNALTAHLRQEINWTTGWSRLGGILIQLGEPAKAEQLYQILLEKASSDEDRAEYSHQLGQVYDDMGEYSKALSSYEQSLEIWKVALPPNHPDLATSYNNIGSVYDSMGEYSKALSSYEQSLEIRKIALPPNHPDLATSYNNIGLVYNNMGEYSKALSSYERSLEIWKIALPPNHPHFAQSYNNIGLVYDNMGEYSKALSSYEQSLEIRKIALPPNHPDFAHSYVNIGYDLNY</sequence>
<name>A0A818R9R7_9BILA</name>
<dbReference type="Gene3D" id="1.25.40.10">
    <property type="entry name" value="Tetratricopeptide repeat domain"/>
    <property type="match status" value="2"/>
</dbReference>
<protein>
    <recommendedName>
        <fullName evidence="6">NAD(P)(+)--arginine ADP-ribosyltransferase</fullName>
    </recommendedName>
</protein>
<dbReference type="PROSITE" id="PS50293">
    <property type="entry name" value="TPR_REGION"/>
    <property type="match status" value="3"/>
</dbReference>
<dbReference type="Proteomes" id="UP000663874">
    <property type="component" value="Unassembled WGS sequence"/>
</dbReference>
<evidence type="ECO:0008006" key="6">
    <source>
        <dbReference type="Google" id="ProtNLM"/>
    </source>
</evidence>
<dbReference type="InterPro" id="IPR011990">
    <property type="entry name" value="TPR-like_helical_dom_sf"/>
</dbReference>
<keyword evidence="2 3" id="KW-0802">TPR repeat</keyword>
<gene>
    <name evidence="4" type="ORF">FNK824_LOCUS6159</name>
</gene>
<feature type="repeat" description="TPR" evidence="3">
    <location>
        <begin position="450"/>
        <end position="483"/>
    </location>
</feature>
<proteinExistence type="predicted"/>